<name>M2Q296_9FIRM</name>
<dbReference type="eggNOG" id="COG0106">
    <property type="taxonomic scope" value="Bacteria"/>
</dbReference>
<dbReference type="GO" id="GO:0003949">
    <property type="term" value="F:1-(5-phosphoribosyl)-5-[(5-phosphoribosylamino)methylideneamino]imidazole-4-carboxamide isomerase activity"/>
    <property type="evidence" value="ECO:0007669"/>
    <property type="project" value="UniProtKB-UniRule"/>
</dbReference>
<dbReference type="PANTHER" id="PTHR43090">
    <property type="entry name" value="1-(5-PHOSPHORIBOSYL)-5-[(5-PHOSPHORIBOSYLAMINO)METHYLIDENEAMINO] IMIDAZOLE-4-CARBOXAMIDE ISOMERASE"/>
    <property type="match status" value="1"/>
</dbReference>
<accession>M2Q296</accession>
<dbReference type="InterPro" id="IPR023016">
    <property type="entry name" value="HisA/PriA"/>
</dbReference>
<dbReference type="AlphaFoldDB" id="M2Q296"/>
<keyword evidence="10 12" id="KW-0413">Isomerase</keyword>
<dbReference type="GO" id="GO:0000162">
    <property type="term" value="P:L-tryptophan biosynthetic process"/>
    <property type="evidence" value="ECO:0007669"/>
    <property type="project" value="TreeGrafter"/>
</dbReference>
<proteinExistence type="inferred from homology"/>
<dbReference type="Gene3D" id="3.20.20.70">
    <property type="entry name" value="Aldolase class I"/>
    <property type="match status" value="1"/>
</dbReference>
<evidence type="ECO:0000256" key="7">
    <source>
        <dbReference type="ARBA" id="ARBA00022490"/>
    </source>
</evidence>
<evidence type="ECO:0000256" key="8">
    <source>
        <dbReference type="ARBA" id="ARBA00022605"/>
    </source>
</evidence>
<comment type="pathway">
    <text evidence="3 12 14">Amino-acid biosynthesis; L-histidine biosynthesis; L-histidine from 5-phospho-alpha-D-ribose 1-diphosphate: step 4/9.</text>
</comment>
<sequence length="246" mass="27163">MLVIPAIDLKNGEAVRLYKGDYQKKTVYSTAPEQLAKQFEEMGVSYLHLVDLDGAKDAQAVNKKIIKKIRETVSMSIELGGGIRNMETVSYYLDTIGIDRVILGTAALDHPDFLKEALFRYGADKIIVGVDIKNGFVSTSGWLKTSAMSYLTFIDQLAEIGIKTIICTDISKDGTLQGPNFELYKTIASHSSLSLVVSGGIKDDKDIYQVAKQGYYGCIVGKAYYEGHIDLREVIRNVSQENNTLS</sequence>
<evidence type="ECO:0000256" key="3">
    <source>
        <dbReference type="ARBA" id="ARBA00005133"/>
    </source>
</evidence>
<comment type="caution">
    <text evidence="15">The sequence shown here is derived from an EMBL/GenBank/DDBJ whole genome shotgun (WGS) entry which is preliminary data.</text>
</comment>
<gene>
    <name evidence="12" type="primary">hisA</name>
    <name evidence="15" type="ORF">HMPREF9943_01327</name>
</gene>
<evidence type="ECO:0000256" key="2">
    <source>
        <dbReference type="ARBA" id="ARBA00004496"/>
    </source>
</evidence>
<dbReference type="GO" id="GO:0005737">
    <property type="term" value="C:cytoplasm"/>
    <property type="evidence" value="ECO:0007669"/>
    <property type="project" value="UniProtKB-SubCell"/>
</dbReference>
<comment type="similarity">
    <text evidence="4 12 13">Belongs to the HisA/HisF family.</text>
</comment>
<evidence type="ECO:0000256" key="13">
    <source>
        <dbReference type="RuleBase" id="RU003657"/>
    </source>
</evidence>
<feature type="active site" description="Proton donor" evidence="12">
    <location>
        <position position="131"/>
    </location>
</feature>
<keyword evidence="7 12" id="KW-0963">Cytoplasm</keyword>
<dbReference type="OrthoDB" id="9807749at2"/>
<evidence type="ECO:0000256" key="14">
    <source>
        <dbReference type="RuleBase" id="RU003658"/>
    </source>
</evidence>
<dbReference type="Proteomes" id="UP000011758">
    <property type="component" value="Unassembled WGS sequence"/>
</dbReference>
<reference evidence="15 16" key="1">
    <citation type="submission" date="2013-02" db="EMBL/GenBank/DDBJ databases">
        <title>The Genome Sequence of Lactobacillus catenaformis F0143.</title>
        <authorList>
            <consortium name="The Broad Institute Genome Sequencing Platform"/>
            <person name="Earl A."/>
            <person name="Ward D."/>
            <person name="Feldgarden M."/>
            <person name="Gevers D."/>
            <person name="Izard J."/>
            <person name="Blanton J.M."/>
            <person name="Mathney J."/>
            <person name="Dewhirst F.E."/>
            <person name="Young S.K."/>
            <person name="Zeng Q."/>
            <person name="Gargeya S."/>
            <person name="Fitzgerald M."/>
            <person name="Haas B."/>
            <person name="Abouelleil A."/>
            <person name="Alvarado L."/>
            <person name="Arachchi H.M."/>
            <person name="Berlin A."/>
            <person name="Chapman S.B."/>
            <person name="Gearin G."/>
            <person name="Goldberg J."/>
            <person name="Griggs A."/>
            <person name="Gujja S."/>
            <person name="Hansen M."/>
            <person name="Heiman D."/>
            <person name="Howarth C."/>
            <person name="Larimer J."/>
            <person name="Lui A."/>
            <person name="MacDonald P.J.P."/>
            <person name="McCowen C."/>
            <person name="Montmayeur A."/>
            <person name="Murphy C."/>
            <person name="Neiman D."/>
            <person name="Pearson M."/>
            <person name="Priest M."/>
            <person name="Roberts A."/>
            <person name="Saif S."/>
            <person name="Shea T."/>
            <person name="Sisk P."/>
            <person name="Stolte C."/>
            <person name="Sykes S."/>
            <person name="Wortman J."/>
            <person name="Nusbaum C."/>
            <person name="Birren B."/>
        </authorList>
    </citation>
    <scope>NUCLEOTIDE SEQUENCE [LARGE SCALE GENOMIC DNA]</scope>
    <source>
        <strain evidence="15 16">OT 569</strain>
    </source>
</reference>
<dbReference type="InterPro" id="IPR013785">
    <property type="entry name" value="Aldolase_TIM"/>
</dbReference>
<dbReference type="InterPro" id="IPR011060">
    <property type="entry name" value="RibuloseP-bd_barrel"/>
</dbReference>
<evidence type="ECO:0000256" key="9">
    <source>
        <dbReference type="ARBA" id="ARBA00023102"/>
    </source>
</evidence>
<evidence type="ECO:0000256" key="5">
    <source>
        <dbReference type="ARBA" id="ARBA00012550"/>
    </source>
</evidence>
<evidence type="ECO:0000313" key="15">
    <source>
        <dbReference type="EMBL" id="EMD16401.1"/>
    </source>
</evidence>
<feature type="active site" description="Proton acceptor" evidence="12">
    <location>
        <position position="8"/>
    </location>
</feature>
<dbReference type="SUPFAM" id="SSF51366">
    <property type="entry name" value="Ribulose-phoshate binding barrel"/>
    <property type="match status" value="1"/>
</dbReference>
<dbReference type="PATRIC" id="fig|999415.3.peg.1346"/>
<dbReference type="CDD" id="cd04732">
    <property type="entry name" value="HisA"/>
    <property type="match status" value="1"/>
</dbReference>
<dbReference type="STRING" id="999415.HMPREF9943_01327"/>
<dbReference type="EMBL" id="AGEJ01000021">
    <property type="protein sequence ID" value="EMD16401.1"/>
    <property type="molecule type" value="Genomic_DNA"/>
</dbReference>
<dbReference type="FunFam" id="3.20.20.70:FF:000009">
    <property type="entry name" value="1-(5-phosphoribosyl)-5-[(5-phosphoribosylamino)methylideneamino] imidazole-4-carboxamide isomerase"/>
    <property type="match status" value="1"/>
</dbReference>
<dbReference type="UniPathway" id="UPA00031">
    <property type="reaction ID" value="UER00009"/>
</dbReference>
<keyword evidence="16" id="KW-1185">Reference proteome</keyword>
<dbReference type="NCBIfam" id="TIGR00007">
    <property type="entry name" value="1-(5-phosphoribosyl)-5-[(5-phosphoribosylamino)methylideneamino]imidazole-4-carboxamide isomerase"/>
    <property type="match status" value="1"/>
</dbReference>
<evidence type="ECO:0000256" key="4">
    <source>
        <dbReference type="ARBA" id="ARBA00009667"/>
    </source>
</evidence>
<organism evidence="15 16">
    <name type="scientific">Eggerthia catenaformis OT 569 = DSM 20559</name>
    <dbReference type="NCBI Taxonomy" id="999415"/>
    <lineage>
        <taxon>Bacteria</taxon>
        <taxon>Bacillati</taxon>
        <taxon>Bacillota</taxon>
        <taxon>Erysipelotrichia</taxon>
        <taxon>Erysipelotrichales</taxon>
        <taxon>Coprobacillaceae</taxon>
        <taxon>Eggerthia</taxon>
    </lineage>
</organism>
<keyword evidence="9 12" id="KW-0368">Histidine biosynthesis</keyword>
<comment type="catalytic activity">
    <reaction evidence="1 12 14">
        <text>1-(5-phospho-beta-D-ribosyl)-5-[(5-phospho-beta-D-ribosylamino)methylideneamino]imidazole-4-carboxamide = 5-[(5-phospho-1-deoxy-D-ribulos-1-ylimino)methylamino]-1-(5-phospho-beta-D-ribosyl)imidazole-4-carboxamide</text>
        <dbReference type="Rhea" id="RHEA:15469"/>
        <dbReference type="ChEBI" id="CHEBI:58435"/>
        <dbReference type="ChEBI" id="CHEBI:58525"/>
        <dbReference type="EC" id="5.3.1.16"/>
    </reaction>
</comment>
<dbReference type="InterPro" id="IPR006062">
    <property type="entry name" value="His_biosynth"/>
</dbReference>
<dbReference type="PANTHER" id="PTHR43090:SF2">
    <property type="entry name" value="1-(5-PHOSPHORIBOSYL)-5-[(5-PHOSPHORIBOSYLAMINO)METHYLIDENEAMINO] IMIDAZOLE-4-CARBOXAMIDE ISOMERASE"/>
    <property type="match status" value="1"/>
</dbReference>
<evidence type="ECO:0000256" key="11">
    <source>
        <dbReference type="ARBA" id="ARBA00030547"/>
    </source>
</evidence>
<dbReference type="InterPro" id="IPR006063">
    <property type="entry name" value="HisA_bact_arch"/>
</dbReference>
<evidence type="ECO:0000256" key="1">
    <source>
        <dbReference type="ARBA" id="ARBA00000901"/>
    </source>
</evidence>
<evidence type="ECO:0000256" key="6">
    <source>
        <dbReference type="ARBA" id="ARBA00018464"/>
    </source>
</evidence>
<evidence type="ECO:0000256" key="12">
    <source>
        <dbReference type="HAMAP-Rule" id="MF_01014"/>
    </source>
</evidence>
<dbReference type="Pfam" id="PF00977">
    <property type="entry name" value="His_biosynth"/>
    <property type="match status" value="1"/>
</dbReference>
<protein>
    <recommendedName>
        <fullName evidence="6 12">1-(5-phosphoribosyl)-5-[(5-phosphoribosylamino)methylideneamino] imidazole-4-carboxamide isomerase</fullName>
        <ecNumber evidence="5 12">5.3.1.16</ecNumber>
    </recommendedName>
    <alternativeName>
        <fullName evidence="11 12">Phosphoribosylformimino-5-aminoimidazole carboxamide ribotide isomerase</fullName>
    </alternativeName>
</protein>
<evidence type="ECO:0000313" key="16">
    <source>
        <dbReference type="Proteomes" id="UP000011758"/>
    </source>
</evidence>
<keyword evidence="8 12" id="KW-0028">Amino-acid biosynthesis</keyword>
<dbReference type="GO" id="GO:0000105">
    <property type="term" value="P:L-histidine biosynthetic process"/>
    <property type="evidence" value="ECO:0007669"/>
    <property type="project" value="UniProtKB-UniRule"/>
</dbReference>
<dbReference type="InterPro" id="IPR044524">
    <property type="entry name" value="Isoase_HisA-like"/>
</dbReference>
<comment type="subcellular location">
    <subcellularLocation>
        <location evidence="2 12 14">Cytoplasm</location>
    </subcellularLocation>
</comment>
<dbReference type="EC" id="5.3.1.16" evidence="5 12"/>
<evidence type="ECO:0000256" key="10">
    <source>
        <dbReference type="ARBA" id="ARBA00023235"/>
    </source>
</evidence>
<dbReference type="RefSeq" id="WP_004803309.1">
    <property type="nucleotide sequence ID" value="NZ_AUGJ01000013.1"/>
</dbReference>
<dbReference type="HAMAP" id="MF_01014">
    <property type="entry name" value="HisA"/>
    <property type="match status" value="1"/>
</dbReference>